<dbReference type="RefSeq" id="WP_093889705.1">
    <property type="nucleotide sequence ID" value="NZ_FOQY01000021.1"/>
</dbReference>
<dbReference type="EMBL" id="FOQY01000021">
    <property type="protein sequence ID" value="SFK27674.1"/>
    <property type="molecule type" value="Genomic_DNA"/>
</dbReference>
<dbReference type="GO" id="GO:0008703">
    <property type="term" value="F:5-amino-6-(5-phosphoribosylamino)uracil reductase activity"/>
    <property type="evidence" value="ECO:0007669"/>
    <property type="project" value="InterPro"/>
</dbReference>
<protein>
    <submittedName>
        <fullName evidence="2">Dihydrofolate reductase</fullName>
    </submittedName>
</protein>
<dbReference type="Gene3D" id="3.40.430.10">
    <property type="entry name" value="Dihydrofolate Reductase, subunit A"/>
    <property type="match status" value="1"/>
</dbReference>
<dbReference type="Proteomes" id="UP000199111">
    <property type="component" value="Unassembled WGS sequence"/>
</dbReference>
<dbReference type="AlphaFoldDB" id="A0A1I3Y727"/>
<dbReference type="InterPro" id="IPR024072">
    <property type="entry name" value="DHFR-like_dom_sf"/>
</dbReference>
<gene>
    <name evidence="2" type="ORF">SAMN05216275_12165</name>
</gene>
<evidence type="ECO:0000259" key="1">
    <source>
        <dbReference type="Pfam" id="PF01872"/>
    </source>
</evidence>
<organism evidence="2 3">
    <name type="scientific">Streptosporangium canum</name>
    <dbReference type="NCBI Taxonomy" id="324952"/>
    <lineage>
        <taxon>Bacteria</taxon>
        <taxon>Bacillati</taxon>
        <taxon>Actinomycetota</taxon>
        <taxon>Actinomycetes</taxon>
        <taxon>Streptosporangiales</taxon>
        <taxon>Streptosporangiaceae</taxon>
        <taxon>Streptosporangium</taxon>
    </lineage>
</organism>
<evidence type="ECO:0000313" key="2">
    <source>
        <dbReference type="EMBL" id="SFK27674.1"/>
    </source>
</evidence>
<proteinExistence type="predicted"/>
<dbReference type="SUPFAM" id="SSF53597">
    <property type="entry name" value="Dihydrofolate reductase-like"/>
    <property type="match status" value="1"/>
</dbReference>
<dbReference type="PANTHER" id="PTHR38011">
    <property type="entry name" value="DIHYDROFOLATE REDUCTASE FAMILY PROTEIN (AFU_ORTHOLOGUE AFUA_8G06820)"/>
    <property type="match status" value="1"/>
</dbReference>
<reference evidence="3" key="1">
    <citation type="submission" date="2016-10" db="EMBL/GenBank/DDBJ databases">
        <authorList>
            <person name="Varghese N."/>
            <person name="Submissions S."/>
        </authorList>
    </citation>
    <scope>NUCLEOTIDE SEQUENCE [LARGE SCALE GENOMIC DNA]</scope>
    <source>
        <strain evidence="3">CGMCC 4.2126</strain>
    </source>
</reference>
<sequence length="184" mass="20181">MSEVVAVIYSSMDGVVEAPAWTGPFWNDDHGKFQNGQFSQSRALLLGRVTYDGMSQARPQMESEGEEGAAEMNSIPKYVASTTLKDPQWNATVIEGDVSEEVARLKAEDGKDILIYGSGDLVNYLIEHDLIDELKLFLHPVIVGKGKRLFADGIDTTTWQLAGTHTFSSGAIVLDYRPAARQEA</sequence>
<dbReference type="InterPro" id="IPR002734">
    <property type="entry name" value="RibDG_C"/>
</dbReference>
<dbReference type="Pfam" id="PF01872">
    <property type="entry name" value="RibD_C"/>
    <property type="match status" value="1"/>
</dbReference>
<dbReference type="GeneID" id="96301044"/>
<dbReference type="PANTHER" id="PTHR38011:SF11">
    <property type="entry name" value="2,5-DIAMINO-6-RIBOSYLAMINO-4(3H)-PYRIMIDINONE 5'-PHOSPHATE REDUCTASE"/>
    <property type="match status" value="1"/>
</dbReference>
<feature type="domain" description="Bacterial bifunctional deaminase-reductase C-terminal" evidence="1">
    <location>
        <begin position="4"/>
        <end position="172"/>
    </location>
</feature>
<dbReference type="GO" id="GO:0009231">
    <property type="term" value="P:riboflavin biosynthetic process"/>
    <property type="evidence" value="ECO:0007669"/>
    <property type="project" value="InterPro"/>
</dbReference>
<accession>A0A1I3Y727</accession>
<name>A0A1I3Y727_9ACTN</name>
<evidence type="ECO:0000313" key="3">
    <source>
        <dbReference type="Proteomes" id="UP000199111"/>
    </source>
</evidence>
<dbReference type="InterPro" id="IPR050765">
    <property type="entry name" value="Riboflavin_Biosynth_HTPR"/>
</dbReference>
<keyword evidence="3" id="KW-1185">Reference proteome</keyword>